<evidence type="ECO:0000256" key="1">
    <source>
        <dbReference type="SAM" id="MobiDB-lite"/>
    </source>
</evidence>
<dbReference type="RefSeq" id="WP_150487483.1">
    <property type="nucleotide sequence ID" value="NZ_BMUV01000001.1"/>
</dbReference>
<dbReference type="Proteomes" id="UP000326178">
    <property type="component" value="Chromosome"/>
</dbReference>
<dbReference type="Gene3D" id="1.10.10.10">
    <property type="entry name" value="Winged helix-like DNA-binding domain superfamily/Winged helix DNA-binding domain"/>
    <property type="match status" value="1"/>
</dbReference>
<name>A0A5J6F812_9ACTN</name>
<dbReference type="EMBL" id="CP023702">
    <property type="protein sequence ID" value="QEU72123.1"/>
    <property type="molecule type" value="Genomic_DNA"/>
</dbReference>
<feature type="region of interest" description="Disordered" evidence="1">
    <location>
        <begin position="148"/>
        <end position="168"/>
    </location>
</feature>
<evidence type="ECO:0000259" key="2">
    <source>
        <dbReference type="PROSITE" id="PS50995"/>
    </source>
</evidence>
<dbReference type="PROSITE" id="PS50995">
    <property type="entry name" value="HTH_MARR_2"/>
    <property type="match status" value="1"/>
</dbReference>
<dbReference type="PANTHER" id="PTHR33164">
    <property type="entry name" value="TRANSCRIPTIONAL REGULATOR, MARR FAMILY"/>
    <property type="match status" value="1"/>
</dbReference>
<organism evidence="3 4">
    <name type="scientific">Streptomyces nitrosporeus</name>
    <dbReference type="NCBI Taxonomy" id="28894"/>
    <lineage>
        <taxon>Bacteria</taxon>
        <taxon>Bacillati</taxon>
        <taxon>Actinomycetota</taxon>
        <taxon>Actinomycetes</taxon>
        <taxon>Kitasatosporales</taxon>
        <taxon>Streptomycetaceae</taxon>
        <taxon>Streptomyces</taxon>
    </lineage>
</organism>
<feature type="domain" description="HTH marR-type" evidence="2">
    <location>
        <begin position="1"/>
        <end position="140"/>
    </location>
</feature>
<protein>
    <submittedName>
        <fullName evidence="3">MarR family transcriptional regulator</fullName>
    </submittedName>
</protein>
<dbReference type="Pfam" id="PF12802">
    <property type="entry name" value="MarR_2"/>
    <property type="match status" value="1"/>
</dbReference>
<dbReference type="GO" id="GO:0006950">
    <property type="term" value="P:response to stress"/>
    <property type="evidence" value="ECO:0007669"/>
    <property type="project" value="TreeGrafter"/>
</dbReference>
<dbReference type="InterPro" id="IPR036390">
    <property type="entry name" value="WH_DNA-bd_sf"/>
</dbReference>
<reference evidence="3 4" key="1">
    <citation type="submission" date="2017-09" db="EMBL/GenBank/DDBJ databases">
        <authorList>
            <person name="Lee N."/>
            <person name="Cho B.-K."/>
        </authorList>
    </citation>
    <scope>NUCLEOTIDE SEQUENCE [LARGE SCALE GENOMIC DNA]</scope>
    <source>
        <strain evidence="3 4">ATCC 12769</strain>
    </source>
</reference>
<dbReference type="KEGG" id="snk:CP967_09190"/>
<accession>A0A5J6F812</accession>
<dbReference type="AlphaFoldDB" id="A0A5J6F812"/>
<dbReference type="InterPro" id="IPR000835">
    <property type="entry name" value="HTH_MarR-typ"/>
</dbReference>
<sequence>MNAEEGPLTDGASLGHELSLWVVLFHDAVAAHLGVNATEHKVLDLVGRHPGVSPTRLAQETRLSYAAITKITHHLVELGYVRRERDPSDGRKFALFVSPEHRRSMTGVMAPLIAGMARVTGELTESERETVSRWLMGTVTALREATTTVRAHHNSPATPSDQGFHSTP</sequence>
<dbReference type="PANTHER" id="PTHR33164:SF43">
    <property type="entry name" value="HTH-TYPE TRANSCRIPTIONAL REPRESSOR YETL"/>
    <property type="match status" value="1"/>
</dbReference>
<evidence type="ECO:0000313" key="4">
    <source>
        <dbReference type="Proteomes" id="UP000326178"/>
    </source>
</evidence>
<dbReference type="InterPro" id="IPR036388">
    <property type="entry name" value="WH-like_DNA-bd_sf"/>
</dbReference>
<dbReference type="OrthoDB" id="3173926at2"/>
<proteinExistence type="predicted"/>
<dbReference type="InterPro" id="IPR039422">
    <property type="entry name" value="MarR/SlyA-like"/>
</dbReference>
<gene>
    <name evidence="3" type="ORF">CP967_09190</name>
</gene>
<dbReference type="GO" id="GO:0003700">
    <property type="term" value="F:DNA-binding transcription factor activity"/>
    <property type="evidence" value="ECO:0007669"/>
    <property type="project" value="InterPro"/>
</dbReference>
<dbReference type="SMART" id="SM00347">
    <property type="entry name" value="HTH_MARR"/>
    <property type="match status" value="1"/>
</dbReference>
<evidence type="ECO:0000313" key="3">
    <source>
        <dbReference type="EMBL" id="QEU72123.1"/>
    </source>
</evidence>
<dbReference type="SUPFAM" id="SSF46785">
    <property type="entry name" value="Winged helix' DNA-binding domain"/>
    <property type="match status" value="1"/>
</dbReference>
<keyword evidence="4" id="KW-1185">Reference proteome</keyword>